<gene>
    <name evidence="16" type="ORF">D2V04_09850</name>
</gene>
<dbReference type="AlphaFoldDB" id="A0A418NI25"/>
<evidence type="ECO:0000256" key="10">
    <source>
        <dbReference type="ARBA" id="ARBA00023237"/>
    </source>
</evidence>
<dbReference type="InterPro" id="IPR000531">
    <property type="entry name" value="Beta-barrel_TonB"/>
</dbReference>
<keyword evidence="17" id="KW-1185">Reference proteome</keyword>
<evidence type="ECO:0000313" key="17">
    <source>
        <dbReference type="Proteomes" id="UP000285092"/>
    </source>
</evidence>
<name>A0A418NI25_9SPHN</name>
<comment type="similarity">
    <text evidence="11 12">Belongs to the TonB-dependent receptor family.</text>
</comment>
<evidence type="ECO:0000256" key="4">
    <source>
        <dbReference type="ARBA" id="ARBA00022496"/>
    </source>
</evidence>
<keyword evidence="10 11" id="KW-0998">Cell outer membrane</keyword>
<evidence type="ECO:0000256" key="8">
    <source>
        <dbReference type="ARBA" id="ARBA00023077"/>
    </source>
</evidence>
<dbReference type="Proteomes" id="UP000285092">
    <property type="component" value="Unassembled WGS sequence"/>
</dbReference>
<protein>
    <submittedName>
        <fullName evidence="16">TonB-dependent receptor</fullName>
    </submittedName>
</protein>
<comment type="subcellular location">
    <subcellularLocation>
        <location evidence="1 11">Cell outer membrane</location>
        <topology evidence="1 11">Multi-pass membrane protein</topology>
    </subcellularLocation>
</comment>
<dbReference type="RefSeq" id="WP_119513496.1">
    <property type="nucleotide sequence ID" value="NZ_QXFK01000016.1"/>
</dbReference>
<dbReference type="GO" id="GO:0006826">
    <property type="term" value="P:iron ion transport"/>
    <property type="evidence" value="ECO:0007669"/>
    <property type="project" value="UniProtKB-KW"/>
</dbReference>
<dbReference type="PROSITE" id="PS52016">
    <property type="entry name" value="TONB_DEPENDENT_REC_3"/>
    <property type="match status" value="1"/>
</dbReference>
<keyword evidence="4" id="KW-0410">Iron transport</keyword>
<evidence type="ECO:0000256" key="9">
    <source>
        <dbReference type="ARBA" id="ARBA00023136"/>
    </source>
</evidence>
<evidence type="ECO:0000256" key="3">
    <source>
        <dbReference type="ARBA" id="ARBA00022452"/>
    </source>
</evidence>
<evidence type="ECO:0000313" key="16">
    <source>
        <dbReference type="EMBL" id="RIV78165.1"/>
    </source>
</evidence>
<feature type="domain" description="TonB-dependent receptor-like beta-barrel" evidence="14">
    <location>
        <begin position="361"/>
        <end position="757"/>
    </location>
</feature>
<keyword evidence="8 12" id="KW-0798">TonB box</keyword>
<dbReference type="CDD" id="cd01347">
    <property type="entry name" value="ligand_gated_channel"/>
    <property type="match status" value="1"/>
</dbReference>
<evidence type="ECO:0000256" key="13">
    <source>
        <dbReference type="SAM" id="SignalP"/>
    </source>
</evidence>
<evidence type="ECO:0000256" key="12">
    <source>
        <dbReference type="RuleBase" id="RU003357"/>
    </source>
</evidence>
<dbReference type="EMBL" id="QXFK01000016">
    <property type="protein sequence ID" value="RIV78165.1"/>
    <property type="molecule type" value="Genomic_DNA"/>
</dbReference>
<dbReference type="SUPFAM" id="SSF56935">
    <property type="entry name" value="Porins"/>
    <property type="match status" value="1"/>
</dbReference>
<keyword evidence="3 11" id="KW-1134">Transmembrane beta strand</keyword>
<dbReference type="PANTHER" id="PTHR32552:SF81">
    <property type="entry name" value="TONB-DEPENDENT OUTER MEMBRANE RECEPTOR"/>
    <property type="match status" value="1"/>
</dbReference>
<dbReference type="PANTHER" id="PTHR32552">
    <property type="entry name" value="FERRICHROME IRON RECEPTOR-RELATED"/>
    <property type="match status" value="1"/>
</dbReference>
<proteinExistence type="inferred from homology"/>
<evidence type="ECO:0000259" key="14">
    <source>
        <dbReference type="Pfam" id="PF00593"/>
    </source>
</evidence>
<evidence type="ECO:0000256" key="1">
    <source>
        <dbReference type="ARBA" id="ARBA00004571"/>
    </source>
</evidence>
<dbReference type="Pfam" id="PF07715">
    <property type="entry name" value="Plug"/>
    <property type="match status" value="1"/>
</dbReference>
<dbReference type="GO" id="GO:0009279">
    <property type="term" value="C:cell outer membrane"/>
    <property type="evidence" value="ECO:0007669"/>
    <property type="project" value="UniProtKB-SubCell"/>
</dbReference>
<comment type="caution">
    <text evidence="16">The sequence shown here is derived from an EMBL/GenBank/DDBJ whole genome shotgun (WGS) entry which is preliminary data.</text>
</comment>
<keyword evidence="9 11" id="KW-0472">Membrane</keyword>
<evidence type="ECO:0000256" key="6">
    <source>
        <dbReference type="ARBA" id="ARBA00023004"/>
    </source>
</evidence>
<dbReference type="OrthoDB" id="9760333at2"/>
<evidence type="ECO:0000259" key="15">
    <source>
        <dbReference type="Pfam" id="PF07715"/>
    </source>
</evidence>
<feature type="domain" description="TonB-dependent receptor plug" evidence="15">
    <location>
        <begin position="83"/>
        <end position="189"/>
    </location>
</feature>
<keyword evidence="2 11" id="KW-0813">Transport</keyword>
<accession>A0A418NI25</accession>
<feature type="signal peptide" evidence="13">
    <location>
        <begin position="1"/>
        <end position="48"/>
    </location>
</feature>
<keyword evidence="6" id="KW-0408">Iron</keyword>
<keyword evidence="7" id="KW-0406">Ion transport</keyword>
<dbReference type="InterPro" id="IPR039426">
    <property type="entry name" value="TonB-dep_rcpt-like"/>
</dbReference>
<keyword evidence="13" id="KW-0732">Signal</keyword>
<reference evidence="16 17" key="1">
    <citation type="submission" date="2018-08" db="EMBL/GenBank/DDBJ databases">
        <title>Altererythrobacter sp.Ery1 and Ery12, the genome sequencing of novel strains in genus Alterythrobacter.</title>
        <authorList>
            <person name="Cheng H."/>
            <person name="Wu Y.-H."/>
            <person name="Fang C."/>
            <person name="Xu X.-W."/>
        </authorList>
    </citation>
    <scope>NUCLEOTIDE SEQUENCE [LARGE SCALE GENOMIC DNA]</scope>
    <source>
        <strain evidence="16 17">Ery1</strain>
    </source>
</reference>
<dbReference type="Gene3D" id="2.40.170.20">
    <property type="entry name" value="TonB-dependent receptor, beta-barrel domain"/>
    <property type="match status" value="1"/>
</dbReference>
<sequence>MLTTSQFTCETTHTKACQGPSWERYMSTKAFRHTAALAVVLAAGTVTAAPLAAQENSPQQSARNGASTGDVILVTARKRVEDIQDVSESITVATGEALETLQIVQPSDLTRIAPALTFRDNPIPMSSAFAVRGIGTSSFSSTVEQSVSTVVDGVVLGQPQSAASLIDIERIEVLEGPQGLLFGKNASAGLVNIVTNSPQLGRFAAEAAVTLGTDGEIRNSGVLNVPIGERLALRLVGFRNRTDGFIHNEFLGEDYNGERNYGFRGKLLFEPNDAVRLLVTGDYSKDTSVCCFSTALTLGENANLANHFEEYGIEPGPDNLSVVAGMPTGTYPGAPLRRYKGVTGQVDIDLGGMALTSITALRDNHHILDFDGDQTPLDRFDYNGGDYRYQQFSQELRLASDPGQTIEWLAGLYYFRGENDVFYRAGGRLLGPAPAPLIVAVIETDFVSKSYAGFGSVTWNATDALRLRVGGRLTHDDLRARRIAYDLPGALPGSSAIIGSVAGDTTERGDSTNFSWKITGEYDIAPDVMIYANVARGYKGPGLASSGIVQPDVSPLIRPETVMAYDLGVKSRFLRGLATFNAAVFYEKFKDFQTQIYDTSTNPPGFRTTNAGGLVTKGIEAQLSIRPVDGLNLSANAAYIDGEYRDLDGVSCPYAYTVPALNSGCRLIDGRPVLNVDGNRLANSPKFKFNVAANYETALTSDVDLLLATDYSWRDDEQFSTSGDPRTIQPAYGIWNASAGLSFADGLFELRGFVRNITDKQFATLIAPNSADTSGGYAQYLSRYRERQAGLTLRVRLGE</sequence>
<evidence type="ECO:0000256" key="7">
    <source>
        <dbReference type="ARBA" id="ARBA00023065"/>
    </source>
</evidence>
<evidence type="ECO:0000256" key="2">
    <source>
        <dbReference type="ARBA" id="ARBA00022448"/>
    </source>
</evidence>
<evidence type="ECO:0000256" key="5">
    <source>
        <dbReference type="ARBA" id="ARBA00022692"/>
    </source>
</evidence>
<keyword evidence="16" id="KW-0675">Receptor</keyword>
<organism evidence="16 17">
    <name type="scientific">Pelagerythrobacter aerophilus</name>
    <dbReference type="NCBI Taxonomy" id="2306995"/>
    <lineage>
        <taxon>Bacteria</taxon>
        <taxon>Pseudomonadati</taxon>
        <taxon>Pseudomonadota</taxon>
        <taxon>Alphaproteobacteria</taxon>
        <taxon>Sphingomonadales</taxon>
        <taxon>Erythrobacteraceae</taxon>
        <taxon>Pelagerythrobacter</taxon>
    </lineage>
</organism>
<evidence type="ECO:0000256" key="11">
    <source>
        <dbReference type="PROSITE-ProRule" id="PRU01360"/>
    </source>
</evidence>
<dbReference type="InterPro" id="IPR012910">
    <property type="entry name" value="Plug_dom"/>
</dbReference>
<keyword evidence="5 11" id="KW-0812">Transmembrane</keyword>
<dbReference type="InterPro" id="IPR036942">
    <property type="entry name" value="Beta-barrel_TonB_sf"/>
</dbReference>
<dbReference type="Pfam" id="PF00593">
    <property type="entry name" value="TonB_dep_Rec_b-barrel"/>
    <property type="match status" value="1"/>
</dbReference>
<feature type="chain" id="PRO_5019406023" evidence="13">
    <location>
        <begin position="49"/>
        <end position="799"/>
    </location>
</feature>